<comment type="pathway">
    <text evidence="2">Cofactor biosynthesis; adenosylcobalamin biosynthesis.</text>
</comment>
<protein>
    <submittedName>
        <fullName evidence="9">Adenosylcobinamide-phosphate synthase</fullName>
        <ecNumber evidence="9">6.3.1.10</ecNumber>
    </submittedName>
</protein>
<comment type="similarity">
    <text evidence="3">Belongs to the CobD/CbiB family.</text>
</comment>
<dbReference type="PATRIC" id="fig|45658.6.peg.2581"/>
<keyword evidence="7" id="KW-1133">Transmembrane helix</keyword>
<dbReference type="STRING" id="45658.VSVS12_02618"/>
<dbReference type="PANTHER" id="PTHR34308">
    <property type="entry name" value="COBALAMIN BIOSYNTHESIS PROTEIN CBIB"/>
    <property type="match status" value="1"/>
</dbReference>
<dbReference type="EC" id="6.3.1.10" evidence="9"/>
<organism evidence="9 10">
    <name type="scientific">Vibrio scophthalmi</name>
    <dbReference type="NCBI Taxonomy" id="45658"/>
    <lineage>
        <taxon>Bacteria</taxon>
        <taxon>Pseudomonadati</taxon>
        <taxon>Pseudomonadota</taxon>
        <taxon>Gammaproteobacteria</taxon>
        <taxon>Vibrionales</taxon>
        <taxon>Vibrionaceae</taxon>
        <taxon>Vibrio</taxon>
    </lineage>
</organism>
<dbReference type="GO" id="GO:0043757">
    <property type="term" value="F:adenosylcobinamide-phosphate synthase activity"/>
    <property type="evidence" value="ECO:0007669"/>
    <property type="project" value="UniProtKB-EC"/>
</dbReference>
<keyword evidence="8" id="KW-0472">Membrane</keyword>
<name>A0A1B1NSA3_9VIBR</name>
<keyword evidence="9" id="KW-0436">Ligase</keyword>
<evidence type="ECO:0000256" key="4">
    <source>
        <dbReference type="ARBA" id="ARBA00022475"/>
    </source>
</evidence>
<accession>A0A1B1NSA3</accession>
<dbReference type="PANTHER" id="PTHR34308:SF1">
    <property type="entry name" value="COBALAMIN BIOSYNTHESIS PROTEIN CBIB"/>
    <property type="match status" value="1"/>
</dbReference>
<dbReference type="GO" id="GO:0048472">
    <property type="term" value="F:threonine-phosphate decarboxylase activity"/>
    <property type="evidence" value="ECO:0007669"/>
    <property type="project" value="InterPro"/>
</dbReference>
<keyword evidence="4" id="KW-1003">Cell membrane</keyword>
<gene>
    <name evidence="9" type="primary">cbiB</name>
    <name evidence="9" type="ORF">VSVS05_00322</name>
</gene>
<sequence length="317" mass="35119">MDDLFNQLFANGALLVMWGALLCHWILPFPREAHPAILWHKFAEQLANKVNTQSHYSQSLLSGSLAWLMMLTPMLMVLLALQNLVWQPLLFDLAFLLLALDWRNTNQLANQLIPQLANEDKSAAKQLLAPWLNRSTESLSLLGLGKAGSETLIMSYGRSVAAVLFWYAVTGGIGAFMYRMAMELARAWSPSRQQFIPFGLPAIRILAVLDFIPLRLLALLIACGERAKACLSLISQQSASWPLPGPAWLLVSVGAKLQLSLAGPAIYNHHKALRAKLGGRIAPAAIHVDQVRKLLVGRLWIWLMLQSLIMGAIYQGL</sequence>
<dbReference type="GeneID" id="96871663"/>
<evidence type="ECO:0000256" key="5">
    <source>
        <dbReference type="ARBA" id="ARBA00022573"/>
    </source>
</evidence>
<dbReference type="GO" id="GO:0005886">
    <property type="term" value="C:plasma membrane"/>
    <property type="evidence" value="ECO:0007669"/>
    <property type="project" value="UniProtKB-SubCell"/>
</dbReference>
<dbReference type="Proteomes" id="UP000092528">
    <property type="component" value="Chromosome 1"/>
</dbReference>
<dbReference type="UniPathway" id="UPA00148"/>
<keyword evidence="6" id="KW-0812">Transmembrane</keyword>
<reference evidence="9 10" key="1">
    <citation type="submission" date="2016-07" db="EMBL/GenBank/DDBJ databases">
        <title>Genome sequencing of Vibrio scophthalmi strain VS-05, an isolated from Paralichthys olivaceus.</title>
        <authorList>
            <person name="Han H.-J."/>
        </authorList>
    </citation>
    <scope>NUCLEOTIDE SEQUENCE [LARGE SCALE GENOMIC DNA]</scope>
    <source>
        <strain evidence="9 10">VS-05</strain>
    </source>
</reference>
<evidence type="ECO:0000313" key="9">
    <source>
        <dbReference type="EMBL" id="ANU35459.1"/>
    </source>
</evidence>
<evidence type="ECO:0000313" key="10">
    <source>
        <dbReference type="Proteomes" id="UP000092528"/>
    </source>
</evidence>
<evidence type="ECO:0000256" key="2">
    <source>
        <dbReference type="ARBA" id="ARBA00004953"/>
    </source>
</evidence>
<evidence type="ECO:0000256" key="6">
    <source>
        <dbReference type="ARBA" id="ARBA00022692"/>
    </source>
</evidence>
<dbReference type="RefSeq" id="WP_005598018.1">
    <property type="nucleotide sequence ID" value="NZ_CP016307.1"/>
</dbReference>
<dbReference type="GO" id="GO:0009236">
    <property type="term" value="P:cobalamin biosynthetic process"/>
    <property type="evidence" value="ECO:0007669"/>
    <property type="project" value="UniProtKB-UniPathway"/>
</dbReference>
<dbReference type="KEGG" id="vsc:VSVS12_02618"/>
<comment type="subcellular location">
    <subcellularLocation>
        <location evidence="1">Cell membrane</location>
        <topology evidence="1">Multi-pass membrane protein</topology>
    </subcellularLocation>
</comment>
<keyword evidence="10" id="KW-1185">Reference proteome</keyword>
<dbReference type="Pfam" id="PF03186">
    <property type="entry name" value="CobD_Cbib"/>
    <property type="match status" value="1"/>
</dbReference>
<dbReference type="NCBIfam" id="NF006476">
    <property type="entry name" value="PRK08878.1"/>
    <property type="match status" value="1"/>
</dbReference>
<dbReference type="EMBL" id="CP016414">
    <property type="protein sequence ID" value="ANU35459.1"/>
    <property type="molecule type" value="Genomic_DNA"/>
</dbReference>
<keyword evidence="5" id="KW-0169">Cobalamin biosynthesis</keyword>
<evidence type="ECO:0000256" key="8">
    <source>
        <dbReference type="ARBA" id="ARBA00023136"/>
    </source>
</evidence>
<evidence type="ECO:0000256" key="1">
    <source>
        <dbReference type="ARBA" id="ARBA00004651"/>
    </source>
</evidence>
<dbReference type="InterPro" id="IPR004485">
    <property type="entry name" value="Cobalamin_biosynth_CobD/CbiB"/>
</dbReference>
<evidence type="ECO:0000256" key="7">
    <source>
        <dbReference type="ARBA" id="ARBA00022989"/>
    </source>
</evidence>
<evidence type="ECO:0000256" key="3">
    <source>
        <dbReference type="ARBA" id="ARBA00006263"/>
    </source>
</evidence>
<dbReference type="AlphaFoldDB" id="A0A1B1NSA3"/>
<proteinExistence type="inferred from homology"/>